<feature type="region of interest" description="Disordered" evidence="1">
    <location>
        <begin position="98"/>
        <end position="118"/>
    </location>
</feature>
<evidence type="ECO:0000256" key="1">
    <source>
        <dbReference type="SAM" id="MobiDB-lite"/>
    </source>
</evidence>
<dbReference type="Proteomes" id="UP000288351">
    <property type="component" value="Unassembled WGS sequence"/>
</dbReference>
<dbReference type="RefSeq" id="WP_124428239.1">
    <property type="nucleotide sequence ID" value="NZ_BHXC01000007.1"/>
</dbReference>
<feature type="transmembrane region" description="Helical" evidence="2">
    <location>
        <begin position="37"/>
        <end position="58"/>
    </location>
</feature>
<dbReference type="AlphaFoldDB" id="A0A401RD46"/>
<evidence type="ECO:0000313" key="3">
    <source>
        <dbReference type="EMBL" id="GCB95529.1"/>
    </source>
</evidence>
<name>A0A401RD46_STRNR</name>
<accession>A0A401RD46</accession>
<dbReference type="EMBL" id="BHXC01000007">
    <property type="protein sequence ID" value="GCB95529.1"/>
    <property type="molecule type" value="Genomic_DNA"/>
</dbReference>
<protein>
    <submittedName>
        <fullName evidence="3">Uncharacterized protein</fullName>
    </submittedName>
</protein>
<organism evidence="3 4">
    <name type="scientific">Streptomyces noursei</name>
    <name type="common">Streptomyces albulus</name>
    <dbReference type="NCBI Taxonomy" id="1971"/>
    <lineage>
        <taxon>Bacteria</taxon>
        <taxon>Bacillati</taxon>
        <taxon>Actinomycetota</taxon>
        <taxon>Actinomycetes</taxon>
        <taxon>Kitasatosporales</taxon>
        <taxon>Streptomycetaceae</taxon>
        <taxon>Streptomyces</taxon>
    </lineage>
</organism>
<comment type="caution">
    <text evidence="3">The sequence shown here is derived from an EMBL/GenBank/DDBJ whole genome shotgun (WGS) entry which is preliminary data.</text>
</comment>
<sequence>MPGIHHNLKPSRSMRLAAWIFPIGLDGRQRESWSQWANWRIFLLLLMGPALLIGAFTARGTEVTWWERGAFGVVGAAMSTILVCVVIGYRRLKASTRTTTSALPAPHPAQPNAPHTAD</sequence>
<evidence type="ECO:0000256" key="2">
    <source>
        <dbReference type="SAM" id="Phobius"/>
    </source>
</evidence>
<keyword evidence="2" id="KW-1133">Transmembrane helix</keyword>
<reference evidence="3 4" key="1">
    <citation type="journal article" date="2019" name="Microbiol. Resour. Announc.">
        <title>Draft Genome Sequence of the Most Traditional epsilon-Poly-l-Lysine Producer, Streptomyces albulus NBRC14147.</title>
        <authorList>
            <person name="Yamanaka K."/>
            <person name="Hamano Y."/>
        </authorList>
    </citation>
    <scope>NUCLEOTIDE SEQUENCE [LARGE SCALE GENOMIC DNA]</scope>
    <source>
        <strain evidence="3 4">NBRC 14147</strain>
    </source>
</reference>
<keyword evidence="2" id="KW-0812">Transmembrane</keyword>
<feature type="transmembrane region" description="Helical" evidence="2">
    <location>
        <begin position="70"/>
        <end position="89"/>
    </location>
</feature>
<proteinExistence type="predicted"/>
<evidence type="ECO:0000313" key="4">
    <source>
        <dbReference type="Proteomes" id="UP000288351"/>
    </source>
</evidence>
<gene>
    <name evidence="3" type="ORF">SALB_08335</name>
</gene>
<keyword evidence="2" id="KW-0472">Membrane</keyword>